<dbReference type="Proteomes" id="UP000729402">
    <property type="component" value="Unassembled WGS sequence"/>
</dbReference>
<gene>
    <name evidence="2" type="ORF">GUJ93_ZPchr0007g4689</name>
</gene>
<comment type="caution">
    <text evidence="2">The sequence shown here is derived from an EMBL/GenBank/DDBJ whole genome shotgun (WGS) entry which is preliminary data.</text>
</comment>
<proteinExistence type="predicted"/>
<evidence type="ECO:0000256" key="1">
    <source>
        <dbReference type="SAM" id="MobiDB-lite"/>
    </source>
</evidence>
<sequence>MPQQPHEIIQQDQPMEEISVGLSAVYDPSGSVSATVSDVVPEVNFHQNADLQINGHQNALLTNLEQQVFQLQSTVEALRLSSADVEMLDAASCEAVLRVPNHEVSSEAAPKEASPPVTIVYK</sequence>
<name>A0A8J5VS71_ZIZPA</name>
<reference evidence="2" key="2">
    <citation type="submission" date="2021-02" db="EMBL/GenBank/DDBJ databases">
        <authorList>
            <person name="Kimball J.A."/>
            <person name="Haas M.W."/>
            <person name="Macchietto M."/>
            <person name="Kono T."/>
            <person name="Duquette J."/>
            <person name="Shao M."/>
        </authorList>
    </citation>
    <scope>NUCLEOTIDE SEQUENCE</scope>
    <source>
        <tissue evidence="2">Fresh leaf tissue</tissue>
    </source>
</reference>
<accession>A0A8J5VS71</accession>
<dbReference type="AlphaFoldDB" id="A0A8J5VS71"/>
<reference evidence="2" key="1">
    <citation type="journal article" date="2021" name="bioRxiv">
        <title>Whole Genome Assembly and Annotation of Northern Wild Rice, Zizania palustris L., Supports a Whole Genome Duplication in the Zizania Genus.</title>
        <authorList>
            <person name="Haas M."/>
            <person name="Kono T."/>
            <person name="Macchietto M."/>
            <person name="Millas R."/>
            <person name="McGilp L."/>
            <person name="Shao M."/>
            <person name="Duquette J."/>
            <person name="Hirsch C.N."/>
            <person name="Kimball J."/>
        </authorList>
    </citation>
    <scope>NUCLEOTIDE SEQUENCE</scope>
    <source>
        <tissue evidence="2">Fresh leaf tissue</tissue>
    </source>
</reference>
<feature type="region of interest" description="Disordered" evidence="1">
    <location>
        <begin position="102"/>
        <end position="122"/>
    </location>
</feature>
<organism evidence="2 3">
    <name type="scientific">Zizania palustris</name>
    <name type="common">Northern wild rice</name>
    <dbReference type="NCBI Taxonomy" id="103762"/>
    <lineage>
        <taxon>Eukaryota</taxon>
        <taxon>Viridiplantae</taxon>
        <taxon>Streptophyta</taxon>
        <taxon>Embryophyta</taxon>
        <taxon>Tracheophyta</taxon>
        <taxon>Spermatophyta</taxon>
        <taxon>Magnoliopsida</taxon>
        <taxon>Liliopsida</taxon>
        <taxon>Poales</taxon>
        <taxon>Poaceae</taxon>
        <taxon>BOP clade</taxon>
        <taxon>Oryzoideae</taxon>
        <taxon>Oryzeae</taxon>
        <taxon>Zizaniinae</taxon>
        <taxon>Zizania</taxon>
    </lineage>
</organism>
<evidence type="ECO:0000313" key="2">
    <source>
        <dbReference type="EMBL" id="KAG8078930.1"/>
    </source>
</evidence>
<evidence type="ECO:0000313" key="3">
    <source>
        <dbReference type="Proteomes" id="UP000729402"/>
    </source>
</evidence>
<protein>
    <submittedName>
        <fullName evidence="2">Uncharacterized protein</fullName>
    </submittedName>
</protein>
<keyword evidence="3" id="KW-1185">Reference proteome</keyword>
<dbReference type="EMBL" id="JAAALK010000282">
    <property type="protein sequence ID" value="KAG8078930.1"/>
    <property type="molecule type" value="Genomic_DNA"/>
</dbReference>